<dbReference type="AlphaFoldDB" id="S8BVX6"/>
<organism evidence="3 4">
    <name type="scientific">Genlisea aurea</name>
    <dbReference type="NCBI Taxonomy" id="192259"/>
    <lineage>
        <taxon>Eukaryota</taxon>
        <taxon>Viridiplantae</taxon>
        <taxon>Streptophyta</taxon>
        <taxon>Embryophyta</taxon>
        <taxon>Tracheophyta</taxon>
        <taxon>Spermatophyta</taxon>
        <taxon>Magnoliopsida</taxon>
        <taxon>eudicotyledons</taxon>
        <taxon>Gunneridae</taxon>
        <taxon>Pentapetalae</taxon>
        <taxon>asterids</taxon>
        <taxon>lamiids</taxon>
        <taxon>Lamiales</taxon>
        <taxon>Lentibulariaceae</taxon>
        <taxon>Genlisea</taxon>
    </lineage>
</organism>
<gene>
    <name evidence="3" type="ORF">M569_16289</name>
</gene>
<dbReference type="Proteomes" id="UP000015453">
    <property type="component" value="Unassembled WGS sequence"/>
</dbReference>
<comment type="caution">
    <text evidence="3">The sequence shown here is derived from an EMBL/GenBank/DDBJ whole genome shotgun (WGS) entry which is preliminary data.</text>
</comment>
<dbReference type="PANTHER" id="PTHR46936">
    <property type="entry name" value="ARABINOSYLTRANSFERASE XEG113"/>
    <property type="match status" value="1"/>
</dbReference>
<dbReference type="GO" id="GO:0005794">
    <property type="term" value="C:Golgi apparatus"/>
    <property type="evidence" value="ECO:0007669"/>
    <property type="project" value="TreeGrafter"/>
</dbReference>
<keyword evidence="4" id="KW-1185">Reference proteome</keyword>
<feature type="domain" description="Nucleotide-diphospho-sugar transferase" evidence="2">
    <location>
        <begin position="5"/>
        <end position="127"/>
    </location>
</feature>
<dbReference type="InterPro" id="IPR005069">
    <property type="entry name" value="Nucl-diP-sugar_transferase"/>
</dbReference>
<dbReference type="PANTHER" id="PTHR46936:SF1">
    <property type="entry name" value="ARABINOSYLTRANSFERASE XEG113"/>
    <property type="match status" value="1"/>
</dbReference>
<protein>
    <recommendedName>
        <fullName evidence="2">Nucleotide-diphospho-sugar transferase domain-containing protein</fullName>
    </recommendedName>
</protein>
<sequence>TVSDDQLEDWTLSGASYNIGLFHWRPTEATIKLAKEWLRKILADETIWDQNGFVDLLRKKLGPSVEEGRGLVYAYDGTLKLGVLPASIFCSGHTFFVQGMYWQFGLKAYAVHTTFQFANRDGKRHRLREAMIFHDPPEYYDSPGGFLAFKAGIPPRLLFDGPHNTDTHFALVNYQALLTAYLYISSDTSVWLLVFVFFVFFQMKQIRTALAIASLLNRTLVMPPLWCRLDRLWFWHPGVVPGTLTRQPFICPLDHVFAVDNMQNAWPENEYGPHIDFREHTFFENPSSPHEVKEEESWLKVHLCDTKSKGCRISNATTTGRILKLPENSSEETLRAVFSRFKDVKTIQFSSMQDAFRGFTDKTRAESFRRRMKRYTGLWCCVENVTPGHIYYDMYWDEKPNW</sequence>
<dbReference type="GO" id="GO:0052325">
    <property type="term" value="P:cell wall pectin biosynthetic process"/>
    <property type="evidence" value="ECO:0007669"/>
    <property type="project" value="TreeGrafter"/>
</dbReference>
<dbReference type="InterPro" id="IPR053250">
    <property type="entry name" value="Glycosyltransferase_77"/>
</dbReference>
<feature type="non-terminal residue" evidence="3">
    <location>
        <position position="402"/>
    </location>
</feature>
<dbReference type="GO" id="GO:0052636">
    <property type="term" value="F:arabinosyltransferase activity"/>
    <property type="evidence" value="ECO:0007669"/>
    <property type="project" value="TreeGrafter"/>
</dbReference>
<feature type="transmembrane region" description="Helical" evidence="1">
    <location>
        <begin position="180"/>
        <end position="201"/>
    </location>
</feature>
<evidence type="ECO:0000256" key="1">
    <source>
        <dbReference type="SAM" id="Phobius"/>
    </source>
</evidence>
<keyword evidence="1" id="KW-0812">Transmembrane</keyword>
<dbReference type="EMBL" id="AUSU01009135">
    <property type="protein sequence ID" value="EPS58524.1"/>
    <property type="molecule type" value="Genomic_DNA"/>
</dbReference>
<evidence type="ECO:0000313" key="4">
    <source>
        <dbReference type="Proteomes" id="UP000015453"/>
    </source>
</evidence>
<evidence type="ECO:0000259" key="2">
    <source>
        <dbReference type="Pfam" id="PF03407"/>
    </source>
</evidence>
<accession>S8BVX6</accession>
<keyword evidence="1" id="KW-0472">Membrane</keyword>
<evidence type="ECO:0000313" key="3">
    <source>
        <dbReference type="EMBL" id="EPS58524.1"/>
    </source>
</evidence>
<proteinExistence type="predicted"/>
<dbReference type="OrthoDB" id="540503at2759"/>
<keyword evidence="1" id="KW-1133">Transmembrane helix</keyword>
<dbReference type="Pfam" id="PF03407">
    <property type="entry name" value="Nucleotid_trans"/>
    <property type="match status" value="1"/>
</dbReference>
<feature type="non-terminal residue" evidence="3">
    <location>
        <position position="1"/>
    </location>
</feature>
<name>S8BVX6_9LAMI</name>
<reference evidence="3 4" key="1">
    <citation type="journal article" date="2013" name="BMC Genomics">
        <title>The miniature genome of a carnivorous plant Genlisea aurea contains a low number of genes and short non-coding sequences.</title>
        <authorList>
            <person name="Leushkin E.V."/>
            <person name="Sutormin R.A."/>
            <person name="Nabieva E.R."/>
            <person name="Penin A.A."/>
            <person name="Kondrashov A.S."/>
            <person name="Logacheva M.D."/>
        </authorList>
    </citation>
    <scope>NUCLEOTIDE SEQUENCE [LARGE SCALE GENOMIC DNA]</scope>
</reference>